<evidence type="ECO:0000313" key="1">
    <source>
        <dbReference type="EMBL" id="KAG2238442.1"/>
    </source>
</evidence>
<comment type="caution">
    <text evidence="1">The sequence shown here is derived from an EMBL/GenBank/DDBJ whole genome shotgun (WGS) entry which is preliminary data.</text>
</comment>
<dbReference type="OrthoDB" id="2016285at2759"/>
<proteinExistence type="predicted"/>
<dbReference type="Proteomes" id="UP000886595">
    <property type="component" value="Unassembled WGS sequence"/>
</dbReference>
<name>A0A8X7TE68_BRACI</name>
<dbReference type="AlphaFoldDB" id="A0A8X7TE68"/>
<accession>A0A8X7TE68</accession>
<evidence type="ECO:0000313" key="2">
    <source>
        <dbReference type="Proteomes" id="UP000886595"/>
    </source>
</evidence>
<sequence>MELSELDKLTSKGGSLRVLIDDALSLSEDVSGKYAGIIVDLFADGKDLDQLQQILQMVMFICPACHLILTPASADVISRFVKRGLSLPVFKNLVALPYFPSFMFQALLKKTLA</sequence>
<protein>
    <submittedName>
        <fullName evidence="1">Uncharacterized protein</fullName>
    </submittedName>
</protein>
<gene>
    <name evidence="1" type="ORF">Bca52824_092322</name>
</gene>
<organism evidence="1 2">
    <name type="scientific">Brassica carinata</name>
    <name type="common">Ethiopian mustard</name>
    <name type="synonym">Abyssinian cabbage</name>
    <dbReference type="NCBI Taxonomy" id="52824"/>
    <lineage>
        <taxon>Eukaryota</taxon>
        <taxon>Viridiplantae</taxon>
        <taxon>Streptophyta</taxon>
        <taxon>Embryophyta</taxon>
        <taxon>Tracheophyta</taxon>
        <taxon>Spermatophyta</taxon>
        <taxon>Magnoliopsida</taxon>
        <taxon>eudicotyledons</taxon>
        <taxon>Gunneridae</taxon>
        <taxon>Pentapetalae</taxon>
        <taxon>rosids</taxon>
        <taxon>malvids</taxon>
        <taxon>Brassicales</taxon>
        <taxon>Brassicaceae</taxon>
        <taxon>Brassiceae</taxon>
        <taxon>Brassica</taxon>
    </lineage>
</organism>
<reference evidence="1 2" key="1">
    <citation type="submission" date="2020-02" db="EMBL/GenBank/DDBJ databases">
        <authorList>
            <person name="Ma Q."/>
            <person name="Huang Y."/>
            <person name="Song X."/>
            <person name="Pei D."/>
        </authorList>
    </citation>
    <scope>NUCLEOTIDE SEQUENCE [LARGE SCALE GENOMIC DNA]</scope>
    <source>
        <strain evidence="1">Sxm20200214</strain>
        <tissue evidence="1">Leaf</tissue>
    </source>
</reference>
<dbReference type="EMBL" id="JAAMPC010001622">
    <property type="protein sequence ID" value="KAG2238442.1"/>
    <property type="molecule type" value="Genomic_DNA"/>
</dbReference>
<keyword evidence="2" id="KW-1185">Reference proteome</keyword>